<dbReference type="Proteomes" id="UP001108025">
    <property type="component" value="Unassembled WGS sequence"/>
</dbReference>
<proteinExistence type="predicted"/>
<comment type="caution">
    <text evidence="1">The sequence shown here is derived from an EMBL/GenBank/DDBJ whole genome shotgun (WGS) entry which is preliminary data.</text>
</comment>
<name>A0A9Q3YWQ9_9FLAO</name>
<protein>
    <submittedName>
        <fullName evidence="1">Uncharacterized protein</fullName>
    </submittedName>
</protein>
<dbReference type="RefSeq" id="WP_230670861.1">
    <property type="nucleotide sequence ID" value="NZ_JAJNAY010000002.1"/>
</dbReference>
<dbReference type="EMBL" id="JAJNAY010000002">
    <property type="protein sequence ID" value="MCD1118214.1"/>
    <property type="molecule type" value="Genomic_DNA"/>
</dbReference>
<gene>
    <name evidence="1" type="ORF">LO744_15265</name>
</gene>
<organism evidence="1 2">
    <name type="scientific">Chryseobacterium turcicum</name>
    <dbReference type="NCBI Taxonomy" id="2898076"/>
    <lineage>
        <taxon>Bacteria</taxon>
        <taxon>Pseudomonadati</taxon>
        <taxon>Bacteroidota</taxon>
        <taxon>Flavobacteriia</taxon>
        <taxon>Flavobacteriales</taxon>
        <taxon>Weeksellaceae</taxon>
        <taxon>Chryseobacterium group</taxon>
        <taxon>Chryseobacterium</taxon>
    </lineage>
</organism>
<accession>A0A9Q3YWQ9</accession>
<sequence>MEISSLKFTKYLSSEKTNPYLLEGFFSTNPEIFQFLQDYDRISYTDNLTKFFCLYRNRESLIQKFESLFEEKKLHIHSVVRFLYASDSFSLKSRVVFEYLVKEEKDVAIYLNLYYLIEIFIILERIVITNDLYYFYTCVSKSDRPSFLEYPYFINNPELLKIVPFLFDQEKIENLMKDDLKSLQIETEELSGIEIIRENLDLKLNSIVEEIMLRTDSNCAKLLNPFYLRDNIYMPTEEEFSNISRFLEYSKENSKEKYKIDSNFIFGRDLISIEVDFRSPILFDDWKSFGYSWINLEEFFPSPRVGEQNELVNTRNRIDEIENQQKSQLISIKLKSILQINIDLKSLNIIADTYIDAKLFGDINLKKDFKMLFHFVKTPEITQIPILRNTNLETVKYLLSFFITLKNETKIFDINSIKELIYLLLYISNNIDSIENEQLRKVHRLPKFKINKDLVKELKSLVPISYLNSF</sequence>
<evidence type="ECO:0000313" key="1">
    <source>
        <dbReference type="EMBL" id="MCD1118214.1"/>
    </source>
</evidence>
<keyword evidence="2" id="KW-1185">Reference proteome</keyword>
<evidence type="ECO:0000313" key="2">
    <source>
        <dbReference type="Proteomes" id="UP001108025"/>
    </source>
</evidence>
<reference evidence="1" key="1">
    <citation type="submission" date="2021-11" db="EMBL/GenBank/DDBJ databases">
        <title>Description of novel Chryseobacterium species.</title>
        <authorList>
            <person name="Saticioglu I.B."/>
            <person name="Ay H."/>
            <person name="Altun S."/>
            <person name="Duman M."/>
        </authorList>
    </citation>
    <scope>NUCLEOTIDE SEQUENCE</scope>
    <source>
        <strain evidence="1">C-17</strain>
    </source>
</reference>
<dbReference type="AlphaFoldDB" id="A0A9Q3YWQ9"/>